<feature type="compositionally biased region" description="Low complexity" evidence="1">
    <location>
        <begin position="364"/>
        <end position="382"/>
    </location>
</feature>
<name>A0A078AXV3_STYLE</name>
<evidence type="ECO:0000313" key="3">
    <source>
        <dbReference type="EMBL" id="CDW87009.1"/>
    </source>
</evidence>
<dbReference type="GO" id="GO:0005996">
    <property type="term" value="P:monosaccharide metabolic process"/>
    <property type="evidence" value="ECO:0007669"/>
    <property type="project" value="TreeGrafter"/>
</dbReference>
<dbReference type="InterPro" id="IPR001509">
    <property type="entry name" value="Epimerase_deHydtase"/>
</dbReference>
<sequence length="410" mass="46874">MEGQNQHVLVLGGSSFMGLELLITLSKRQNTLVYFINRGKKYWDGLSHTLTEQHPDRIFHYVGDRGKRLEFQQVLGKMFEDMKIKSGGASEQFDLVVDFSAYLKSDLKVYSTYESSQAHIDIGADEMRRLSHSVEKGGLTEDMGYLDQSKLTEKQLKQLKKQDSYGFKKLLAENYIFEQSQKLQFKVLSFRLPDVIGPFDESHRFWQQILWCQNSEKYPLQIDNNAKNIKISFVLSIDVVTIITYILDQKITPTGIYNIGCQEQLTLVEFYKLMCELLGCGEAKMIEITDKISKTIFPSVSLGPICIDQAKNMLKFSPTPLRDALKISIDFFTSLKEGQFEQERQDVLKGFQDIVKIYEKQNEDSQSSSQLSSSSTSSLDSSNSDDDESSINDQSKEIQNEKPLSHEISQ</sequence>
<feature type="compositionally biased region" description="Basic and acidic residues" evidence="1">
    <location>
        <begin position="394"/>
        <end position="410"/>
    </location>
</feature>
<proteinExistence type="predicted"/>
<feature type="region of interest" description="Disordered" evidence="1">
    <location>
        <begin position="361"/>
        <end position="410"/>
    </location>
</feature>
<dbReference type="GO" id="GO:0003978">
    <property type="term" value="F:UDP-glucose 4-epimerase activity"/>
    <property type="evidence" value="ECO:0007669"/>
    <property type="project" value="TreeGrafter"/>
</dbReference>
<dbReference type="PANTHER" id="PTHR43725">
    <property type="entry name" value="UDP-GLUCOSE 4-EPIMERASE"/>
    <property type="match status" value="1"/>
</dbReference>
<organism evidence="3 4">
    <name type="scientific">Stylonychia lemnae</name>
    <name type="common">Ciliate</name>
    <dbReference type="NCBI Taxonomy" id="5949"/>
    <lineage>
        <taxon>Eukaryota</taxon>
        <taxon>Sar</taxon>
        <taxon>Alveolata</taxon>
        <taxon>Ciliophora</taxon>
        <taxon>Intramacronucleata</taxon>
        <taxon>Spirotrichea</taxon>
        <taxon>Stichotrichia</taxon>
        <taxon>Sporadotrichida</taxon>
        <taxon>Oxytrichidae</taxon>
        <taxon>Stylonychinae</taxon>
        <taxon>Stylonychia</taxon>
    </lineage>
</organism>
<evidence type="ECO:0000256" key="1">
    <source>
        <dbReference type="SAM" id="MobiDB-lite"/>
    </source>
</evidence>
<dbReference type="GO" id="GO:0005829">
    <property type="term" value="C:cytosol"/>
    <property type="evidence" value="ECO:0007669"/>
    <property type="project" value="TreeGrafter"/>
</dbReference>
<dbReference type="InParanoid" id="A0A078AXV3"/>
<dbReference type="Proteomes" id="UP000039865">
    <property type="component" value="Unassembled WGS sequence"/>
</dbReference>
<dbReference type="Pfam" id="PF01370">
    <property type="entry name" value="Epimerase"/>
    <property type="match status" value="1"/>
</dbReference>
<evidence type="ECO:0000259" key="2">
    <source>
        <dbReference type="Pfam" id="PF01370"/>
    </source>
</evidence>
<dbReference type="AlphaFoldDB" id="A0A078AXV3"/>
<dbReference type="EMBL" id="CCKQ01015203">
    <property type="protein sequence ID" value="CDW87009.1"/>
    <property type="molecule type" value="Genomic_DNA"/>
</dbReference>
<reference evidence="3 4" key="1">
    <citation type="submission" date="2014-06" db="EMBL/GenBank/DDBJ databases">
        <authorList>
            <person name="Swart Estienne"/>
        </authorList>
    </citation>
    <scope>NUCLEOTIDE SEQUENCE [LARGE SCALE GENOMIC DNA]</scope>
    <source>
        <strain evidence="3 4">130c</strain>
    </source>
</reference>
<dbReference type="InterPro" id="IPR036291">
    <property type="entry name" value="NAD(P)-bd_dom_sf"/>
</dbReference>
<dbReference type="SUPFAM" id="SSF51735">
    <property type="entry name" value="NAD(P)-binding Rossmann-fold domains"/>
    <property type="match status" value="1"/>
</dbReference>
<accession>A0A078AXV3</accession>
<dbReference type="OMA" id="GESYGHN"/>
<dbReference type="Gene3D" id="3.40.50.720">
    <property type="entry name" value="NAD(P)-binding Rossmann-like Domain"/>
    <property type="match status" value="1"/>
</dbReference>
<dbReference type="PANTHER" id="PTHR43725:SF32">
    <property type="entry name" value="NAD-DEPENDENT EPIMERASE_DEHYDRATASE DOMAIN-CONTAINING PROTEIN"/>
    <property type="match status" value="1"/>
</dbReference>
<keyword evidence="4" id="KW-1185">Reference proteome</keyword>
<gene>
    <name evidence="3" type="primary">Contig4042.g4326</name>
    <name evidence="3" type="ORF">STYLEM_16111</name>
</gene>
<feature type="domain" description="NAD-dependent epimerase/dehydratase" evidence="2">
    <location>
        <begin position="152"/>
        <end position="260"/>
    </location>
</feature>
<evidence type="ECO:0000313" key="4">
    <source>
        <dbReference type="Proteomes" id="UP000039865"/>
    </source>
</evidence>
<protein>
    <submittedName>
        <fullName evidence="3">Nad dependent</fullName>
    </submittedName>
</protein>
<dbReference type="OrthoDB" id="16464at2759"/>